<dbReference type="AlphaFoldDB" id="A0AAD1ZVS4"/>
<evidence type="ECO:0000256" key="1">
    <source>
        <dbReference type="SAM" id="MobiDB-lite"/>
    </source>
</evidence>
<keyword evidence="3" id="KW-1185">Reference proteome</keyword>
<organism evidence="2 3">
    <name type="scientific">Fraxinus pennsylvanica</name>
    <dbReference type="NCBI Taxonomy" id="56036"/>
    <lineage>
        <taxon>Eukaryota</taxon>
        <taxon>Viridiplantae</taxon>
        <taxon>Streptophyta</taxon>
        <taxon>Embryophyta</taxon>
        <taxon>Tracheophyta</taxon>
        <taxon>Spermatophyta</taxon>
        <taxon>Magnoliopsida</taxon>
        <taxon>eudicotyledons</taxon>
        <taxon>Gunneridae</taxon>
        <taxon>Pentapetalae</taxon>
        <taxon>asterids</taxon>
        <taxon>lamiids</taxon>
        <taxon>Lamiales</taxon>
        <taxon>Oleaceae</taxon>
        <taxon>Oleeae</taxon>
        <taxon>Fraxinus</taxon>
    </lineage>
</organism>
<name>A0AAD1ZVS4_9LAMI</name>
<evidence type="ECO:0000313" key="2">
    <source>
        <dbReference type="EMBL" id="CAI9774105.1"/>
    </source>
</evidence>
<dbReference type="EMBL" id="OU503048">
    <property type="protein sequence ID" value="CAI9774105.1"/>
    <property type="molecule type" value="Genomic_DNA"/>
</dbReference>
<proteinExistence type="predicted"/>
<accession>A0AAD1ZVS4</accession>
<evidence type="ECO:0000313" key="3">
    <source>
        <dbReference type="Proteomes" id="UP000834106"/>
    </source>
</evidence>
<dbReference type="Proteomes" id="UP000834106">
    <property type="component" value="Chromosome 13"/>
</dbReference>
<reference evidence="2" key="1">
    <citation type="submission" date="2023-05" db="EMBL/GenBank/DDBJ databases">
        <authorList>
            <person name="Huff M."/>
        </authorList>
    </citation>
    <scope>NUCLEOTIDE SEQUENCE</scope>
</reference>
<protein>
    <submittedName>
        <fullName evidence="2">Uncharacterized protein</fullName>
    </submittedName>
</protein>
<gene>
    <name evidence="2" type="ORF">FPE_LOCUS21535</name>
</gene>
<feature type="region of interest" description="Disordered" evidence="1">
    <location>
        <begin position="17"/>
        <end position="45"/>
    </location>
</feature>
<sequence length="99" mass="11612">MFWSFAFIVDVEEREREERQKGGREIGEDTERLEREEKESDRSNLDDKTRKNIIGIMNMWVLLDYEGIIAFVADTVESFTFSCNIDFLAGVVFQLVISH</sequence>